<evidence type="ECO:0000313" key="6">
    <source>
        <dbReference type="EMBL" id="KAF9480195.1"/>
    </source>
</evidence>
<dbReference type="OrthoDB" id="4349954at2759"/>
<feature type="compositionally biased region" description="Polar residues" evidence="4">
    <location>
        <begin position="166"/>
        <end position="182"/>
    </location>
</feature>
<dbReference type="InterPro" id="IPR005110">
    <property type="entry name" value="MoeA_linker/N"/>
</dbReference>
<dbReference type="PROSITE" id="PS01079">
    <property type="entry name" value="MOCF_BIOSYNTHESIS_2"/>
    <property type="match status" value="1"/>
</dbReference>
<dbReference type="GO" id="GO:0005524">
    <property type="term" value="F:ATP binding"/>
    <property type="evidence" value="ECO:0007669"/>
    <property type="project" value="UniProtKB-UniRule"/>
</dbReference>
<dbReference type="CDD" id="cd00886">
    <property type="entry name" value="MogA_MoaB"/>
    <property type="match status" value="1"/>
</dbReference>
<dbReference type="InterPro" id="IPR001453">
    <property type="entry name" value="MoaB/Mog_dom"/>
</dbReference>
<evidence type="ECO:0000256" key="1">
    <source>
        <dbReference type="ARBA" id="ARBA00008339"/>
    </source>
</evidence>
<evidence type="ECO:0000256" key="2">
    <source>
        <dbReference type="ARBA" id="ARBA00023150"/>
    </source>
</evidence>
<dbReference type="Proteomes" id="UP000807469">
    <property type="component" value="Unassembled WGS sequence"/>
</dbReference>
<dbReference type="PANTHER" id="PTHR10192:SF5">
    <property type="entry name" value="GEPHYRIN"/>
    <property type="match status" value="1"/>
</dbReference>
<keyword evidence="2 3" id="KW-0501">Molybdenum cofactor biosynthesis</keyword>
<proteinExistence type="inferred from homology"/>
<feature type="domain" description="MoaB/Mog" evidence="5">
    <location>
        <begin position="6"/>
        <end position="154"/>
    </location>
</feature>
<dbReference type="NCBIfam" id="TIGR00177">
    <property type="entry name" value="molyb_syn"/>
    <property type="match status" value="2"/>
</dbReference>
<dbReference type="InterPro" id="IPR036688">
    <property type="entry name" value="MoeA_C_domain_IV_sf"/>
</dbReference>
<dbReference type="GO" id="GO:0061598">
    <property type="term" value="F:molybdopterin adenylyltransferase activity"/>
    <property type="evidence" value="ECO:0007669"/>
    <property type="project" value="UniProtKB-UniRule"/>
</dbReference>
<dbReference type="Gene3D" id="2.170.190.11">
    <property type="entry name" value="Molybdopterin biosynthesis moea protein, domain 3"/>
    <property type="match status" value="1"/>
</dbReference>
<dbReference type="EMBL" id="MU155199">
    <property type="protein sequence ID" value="KAF9480195.1"/>
    <property type="molecule type" value="Genomic_DNA"/>
</dbReference>
<name>A0A9P5Z4Q4_9AGAR</name>
<comment type="caution">
    <text evidence="6">The sequence shown here is derived from an EMBL/GenBank/DDBJ whole genome shotgun (WGS) entry which is preliminary data.</text>
</comment>
<comment type="function">
    <text evidence="3">Catalyzes two steps in the biosynthesis of the molybdenum cofactor. In the first step, molybdopterin is adenylated. Subsequently, molybdate is inserted into adenylated molybdopterin and AMP is released.</text>
</comment>
<dbReference type="CDD" id="cd00887">
    <property type="entry name" value="MoeA"/>
    <property type="match status" value="1"/>
</dbReference>
<evidence type="ECO:0000259" key="5">
    <source>
        <dbReference type="SMART" id="SM00852"/>
    </source>
</evidence>
<gene>
    <name evidence="6" type="ORF">BDN70DRAFT_980816</name>
</gene>
<comment type="catalytic activity">
    <reaction evidence="3">
        <text>adenylyl-molybdopterin + molybdate = Mo-molybdopterin + AMP + H(+)</text>
        <dbReference type="Rhea" id="RHEA:35047"/>
        <dbReference type="ChEBI" id="CHEBI:15378"/>
        <dbReference type="ChEBI" id="CHEBI:36264"/>
        <dbReference type="ChEBI" id="CHEBI:62727"/>
        <dbReference type="ChEBI" id="CHEBI:71302"/>
        <dbReference type="ChEBI" id="CHEBI:456215"/>
    </reaction>
</comment>
<comment type="pathway">
    <text evidence="3">Cofactor biosynthesis; molybdopterin biosynthesis.</text>
</comment>
<dbReference type="PANTHER" id="PTHR10192">
    <property type="entry name" value="MOLYBDOPTERIN BIOSYNTHESIS PROTEIN"/>
    <property type="match status" value="1"/>
</dbReference>
<dbReference type="SMART" id="SM00852">
    <property type="entry name" value="MoCF_biosynth"/>
    <property type="match status" value="2"/>
</dbReference>
<dbReference type="GO" id="GO:0061599">
    <property type="term" value="F:molybdopterin molybdotransferase activity"/>
    <property type="evidence" value="ECO:0007669"/>
    <property type="project" value="UniProtKB-UniRule"/>
</dbReference>
<keyword evidence="3" id="KW-0479">Metal-binding</keyword>
<feature type="domain" description="MoaB/Mog" evidence="5">
    <location>
        <begin position="417"/>
        <end position="572"/>
    </location>
</feature>
<comment type="catalytic activity">
    <reaction evidence="3">
        <text>molybdopterin + ATP + H(+) = adenylyl-molybdopterin + diphosphate</text>
        <dbReference type="Rhea" id="RHEA:31331"/>
        <dbReference type="ChEBI" id="CHEBI:15378"/>
        <dbReference type="ChEBI" id="CHEBI:30616"/>
        <dbReference type="ChEBI" id="CHEBI:33019"/>
        <dbReference type="ChEBI" id="CHEBI:58698"/>
        <dbReference type="ChEBI" id="CHEBI:62727"/>
    </reaction>
</comment>
<accession>A0A9P5Z4Q4</accession>
<feature type="compositionally biased region" description="Basic residues" evidence="4">
    <location>
        <begin position="187"/>
        <end position="199"/>
    </location>
</feature>
<dbReference type="Pfam" id="PF00994">
    <property type="entry name" value="MoCF_biosynth"/>
    <property type="match status" value="2"/>
</dbReference>
<protein>
    <submittedName>
        <fullName evidence="6">Molybdenum cofactor biosynthesis protein</fullName>
    </submittedName>
</protein>
<keyword evidence="7" id="KW-1185">Reference proteome</keyword>
<sequence length="685" mass="72697">MVIRVGVLTVSDTSSVNPLADKSGPTIKDIVSQKGSCWVDEAYCRIVPDDSEQILSFVQQSCGSGEIDWLITTGGTGFGARDVTPEAIAPLIERPAPGLVHLMLSSSLKHTPLAALSRPVAGTVRSTLVTTLPGSVKAVKENLEALFQAGVVEHAIDLIKGGSGQHVHSQLATGGSTGTLPDNANVAHHHHHHHHHHDHSHGGHTAPTPRSSAALSHDPSASVAARHRHSPFPQVSLENALNTVKDRVGRLPVQTLAVEHKLTGYILAEDVYAPQNVPSTSTTNVDGYALRSTDAPGVYNVLTMQTHPLSADLPSGSVFRVNTGGPLPAGADTVIMVEDTELVSTHSDNYDVQEEKEIRTLAQVPAGENVRLPGSDVMRGDLVLRAGDRITQRGGEVGTLAFVGRKEVKVYKKPVVAILSTGNELVDLQAPSTTTTTSSDGWGGIFDTNRPSLWAALESLGYDVVDLGIVKDDIPAHVTALQTGLHEADLILTTGGTSMGPTDLLKPIIEFYLEGTVHFGRVSIKPGKPTTFATIPVKVGDATIHKPIFALPGNPASALVTFYVFVVPALRRLGGWPERLCALPRVQVQIQNPMLLDARVEFHRVIIKSSIQSTMTASNNAMVLKAYSTGGQRSSRAASLCEANGLVVLPSLTTNNAEATPAISKTRLESGEFAQAVLIGEIEME</sequence>
<evidence type="ECO:0000256" key="4">
    <source>
        <dbReference type="SAM" id="MobiDB-lite"/>
    </source>
</evidence>
<dbReference type="Gene3D" id="2.40.340.10">
    <property type="entry name" value="MoeA, C-terminal, domain IV"/>
    <property type="match status" value="1"/>
</dbReference>
<dbReference type="GO" id="GO:0005829">
    <property type="term" value="C:cytosol"/>
    <property type="evidence" value="ECO:0007669"/>
    <property type="project" value="TreeGrafter"/>
</dbReference>
<dbReference type="SUPFAM" id="SSF53218">
    <property type="entry name" value="Molybdenum cofactor biosynthesis proteins"/>
    <property type="match status" value="2"/>
</dbReference>
<dbReference type="InterPro" id="IPR008284">
    <property type="entry name" value="MoCF_biosynth_CS"/>
</dbReference>
<dbReference type="AlphaFoldDB" id="A0A9P5Z4Q4"/>
<comment type="similarity">
    <text evidence="1">In the C-terminal section; belongs to the MoeA family.</text>
</comment>
<dbReference type="Gene3D" id="3.40.980.10">
    <property type="entry name" value="MoaB/Mog-like domain"/>
    <property type="match status" value="2"/>
</dbReference>
<dbReference type="FunFam" id="3.40.980.10:FF:000001">
    <property type="entry name" value="Molybdopterin molybdenumtransferase"/>
    <property type="match status" value="1"/>
</dbReference>
<dbReference type="SUPFAM" id="SSF63882">
    <property type="entry name" value="MoeA N-terminal region -like"/>
    <property type="match status" value="1"/>
</dbReference>
<dbReference type="SUPFAM" id="SSF63867">
    <property type="entry name" value="MoeA C-terminal domain-like"/>
    <property type="match status" value="1"/>
</dbReference>
<dbReference type="Gene3D" id="3.90.105.10">
    <property type="entry name" value="Molybdopterin biosynthesis moea protein, domain 2"/>
    <property type="match status" value="1"/>
</dbReference>
<feature type="region of interest" description="Disordered" evidence="4">
    <location>
        <begin position="165"/>
        <end position="226"/>
    </location>
</feature>
<reference evidence="6" key="1">
    <citation type="submission" date="2020-11" db="EMBL/GenBank/DDBJ databases">
        <authorList>
            <consortium name="DOE Joint Genome Institute"/>
            <person name="Ahrendt S."/>
            <person name="Riley R."/>
            <person name="Andreopoulos W."/>
            <person name="Labutti K."/>
            <person name="Pangilinan J."/>
            <person name="Ruiz-Duenas F.J."/>
            <person name="Barrasa J.M."/>
            <person name="Sanchez-Garcia M."/>
            <person name="Camarero S."/>
            <person name="Miyauchi S."/>
            <person name="Serrano A."/>
            <person name="Linde D."/>
            <person name="Babiker R."/>
            <person name="Drula E."/>
            <person name="Ayuso-Fernandez I."/>
            <person name="Pacheco R."/>
            <person name="Padilla G."/>
            <person name="Ferreira P."/>
            <person name="Barriuso J."/>
            <person name="Kellner H."/>
            <person name="Castanera R."/>
            <person name="Alfaro M."/>
            <person name="Ramirez L."/>
            <person name="Pisabarro A.G."/>
            <person name="Kuo A."/>
            <person name="Tritt A."/>
            <person name="Lipzen A."/>
            <person name="He G."/>
            <person name="Yan M."/>
            <person name="Ng V."/>
            <person name="Cullen D."/>
            <person name="Martin F."/>
            <person name="Rosso M.-N."/>
            <person name="Henrissat B."/>
            <person name="Hibbett D."/>
            <person name="Martinez A.T."/>
            <person name="Grigoriev I.V."/>
        </authorList>
    </citation>
    <scope>NUCLEOTIDE SEQUENCE</scope>
    <source>
        <strain evidence="6">CIRM-BRFM 674</strain>
    </source>
</reference>
<keyword evidence="3" id="KW-0500">Molybdenum</keyword>
<organism evidence="6 7">
    <name type="scientific">Pholiota conissans</name>
    <dbReference type="NCBI Taxonomy" id="109636"/>
    <lineage>
        <taxon>Eukaryota</taxon>
        <taxon>Fungi</taxon>
        <taxon>Dikarya</taxon>
        <taxon>Basidiomycota</taxon>
        <taxon>Agaricomycotina</taxon>
        <taxon>Agaricomycetes</taxon>
        <taxon>Agaricomycetidae</taxon>
        <taxon>Agaricales</taxon>
        <taxon>Agaricineae</taxon>
        <taxon>Strophariaceae</taxon>
        <taxon>Pholiota</taxon>
    </lineage>
</organism>
<dbReference type="InterPro" id="IPR038987">
    <property type="entry name" value="MoeA-like"/>
</dbReference>
<dbReference type="GO" id="GO:0006777">
    <property type="term" value="P:Mo-molybdopterin cofactor biosynthetic process"/>
    <property type="evidence" value="ECO:0007669"/>
    <property type="project" value="UniProtKB-UniRule"/>
</dbReference>
<keyword evidence="3" id="KW-0808">Transferase</keyword>
<comment type="cofactor">
    <cofactor evidence="3">
        <name>Mg(2+)</name>
        <dbReference type="ChEBI" id="CHEBI:18420"/>
    </cofactor>
</comment>
<keyword evidence="3" id="KW-0460">Magnesium</keyword>
<dbReference type="GO" id="GO:0046872">
    <property type="term" value="F:metal ion binding"/>
    <property type="evidence" value="ECO:0007669"/>
    <property type="project" value="UniProtKB-UniRule"/>
</dbReference>
<comment type="similarity">
    <text evidence="3">Belongs to the MoeA family.</text>
</comment>
<dbReference type="InterPro" id="IPR036135">
    <property type="entry name" value="MoeA_linker/N_sf"/>
</dbReference>
<dbReference type="InterPro" id="IPR036425">
    <property type="entry name" value="MoaB/Mog-like_dom_sf"/>
</dbReference>
<evidence type="ECO:0000313" key="7">
    <source>
        <dbReference type="Proteomes" id="UP000807469"/>
    </source>
</evidence>
<dbReference type="Pfam" id="PF03453">
    <property type="entry name" value="MoeA_N"/>
    <property type="match status" value="1"/>
</dbReference>
<evidence type="ECO:0000256" key="3">
    <source>
        <dbReference type="RuleBase" id="RU365090"/>
    </source>
</evidence>